<dbReference type="Gene3D" id="3.40.720.10">
    <property type="entry name" value="Alkaline Phosphatase, subunit A"/>
    <property type="match status" value="1"/>
</dbReference>
<evidence type="ECO:0000313" key="3">
    <source>
        <dbReference type="Proteomes" id="UP000830167"/>
    </source>
</evidence>
<dbReference type="EMBL" id="CP089291">
    <property type="protein sequence ID" value="UOF88757.1"/>
    <property type="molecule type" value="Genomic_DNA"/>
</dbReference>
<gene>
    <name evidence="2" type="ORF">LSG31_12445</name>
</gene>
<sequence>MNVVLLLVDTLRYDFMGFNGNKNIQTPNMDRLAKKSIVFDNAFLGSYPCMPARRDILTGRYEFPWRGWGPLEHDDNDLTNVITLKNKHTSMLITDHFHLWEKGSGNYHFNFSGYEFIRGQEYDKWKIEIGEVDYPAAPEKLAGHCRNPKEYFERNRRNGAFRKNEADYFPAQVMMNAANWLENNRKRENFFLMIDCFDPHEPFDPPKHYIDLYDSDYKGEEVIWPTYGWNTLSEEETCHVRSLYAAELSMTDRWIGYLLDKMEQLGLMENTMIIFTTDHGHMFGEHNLMGKPWSAISDSNMYQEVAHIPMVIYHPEIRKPGKRVSQLVQPVDIYPTVLDAFGIEHPDGLHGKSLIQILLDDSQDSQETRKYACFGRYGEAINITDGEWTLFLWPSTESNSPLYWYSQLPPQYGPEKAIGGYENGRYPVHVERGTQNSALYNIKEDYRQTENLIDKRPDVAERLKKRIVEFLEEIDAPEEQLIRLGLAK</sequence>
<dbReference type="InterPro" id="IPR017850">
    <property type="entry name" value="Alkaline_phosphatase_core_sf"/>
</dbReference>
<dbReference type="Gene3D" id="3.30.1120.10">
    <property type="match status" value="1"/>
</dbReference>
<dbReference type="RefSeq" id="WP_347435436.1">
    <property type="nucleotide sequence ID" value="NZ_CP089291.1"/>
</dbReference>
<dbReference type="CDD" id="cd16148">
    <property type="entry name" value="sulfatase_like"/>
    <property type="match status" value="1"/>
</dbReference>
<dbReference type="Pfam" id="PF00884">
    <property type="entry name" value="Sulfatase"/>
    <property type="match status" value="1"/>
</dbReference>
<dbReference type="Proteomes" id="UP000830167">
    <property type="component" value="Chromosome"/>
</dbReference>
<dbReference type="PANTHER" id="PTHR43751:SF3">
    <property type="entry name" value="SULFATASE N-TERMINAL DOMAIN-CONTAINING PROTEIN"/>
    <property type="match status" value="1"/>
</dbReference>
<proteinExistence type="predicted"/>
<evidence type="ECO:0000313" key="2">
    <source>
        <dbReference type="EMBL" id="UOF88757.1"/>
    </source>
</evidence>
<reference evidence="2" key="1">
    <citation type="submission" date="2021-12" db="EMBL/GenBank/DDBJ databases">
        <title>Alicyclobacillaceae gen. nov., sp. nov., isolated from chalcocite enrichment system.</title>
        <authorList>
            <person name="Jiang Z."/>
        </authorList>
    </citation>
    <scope>NUCLEOTIDE SEQUENCE</scope>
    <source>
        <strain evidence="2">MYW30-H2</strain>
    </source>
</reference>
<dbReference type="InterPro" id="IPR052701">
    <property type="entry name" value="GAG_Ulvan_Degrading_Sulfatases"/>
</dbReference>
<organism evidence="2 3">
    <name type="scientific">Fodinisporobacter ferrooxydans</name>
    <dbReference type="NCBI Taxonomy" id="2901836"/>
    <lineage>
        <taxon>Bacteria</taxon>
        <taxon>Bacillati</taxon>
        <taxon>Bacillota</taxon>
        <taxon>Bacilli</taxon>
        <taxon>Bacillales</taxon>
        <taxon>Alicyclobacillaceae</taxon>
        <taxon>Fodinisporobacter</taxon>
    </lineage>
</organism>
<accession>A0ABY4CE26</accession>
<feature type="domain" description="Sulfatase N-terminal" evidence="1">
    <location>
        <begin position="2"/>
        <end position="343"/>
    </location>
</feature>
<evidence type="ECO:0000259" key="1">
    <source>
        <dbReference type="Pfam" id="PF00884"/>
    </source>
</evidence>
<protein>
    <submittedName>
        <fullName evidence="2">Sulfatase</fullName>
    </submittedName>
</protein>
<keyword evidence="3" id="KW-1185">Reference proteome</keyword>
<dbReference type="InterPro" id="IPR000917">
    <property type="entry name" value="Sulfatase_N"/>
</dbReference>
<dbReference type="PANTHER" id="PTHR43751">
    <property type="entry name" value="SULFATASE"/>
    <property type="match status" value="1"/>
</dbReference>
<name>A0ABY4CE26_9BACL</name>
<dbReference type="SUPFAM" id="SSF53649">
    <property type="entry name" value="Alkaline phosphatase-like"/>
    <property type="match status" value="1"/>
</dbReference>